<dbReference type="AlphaFoldDB" id="A0A235EKK1"/>
<accession>A0A235EKK1</accession>
<proteinExistence type="predicted"/>
<comment type="caution">
    <text evidence="2">The sequence shown here is derived from an EMBL/GenBank/DDBJ whole genome shotgun (WGS) entry which is preliminary data.</text>
</comment>
<evidence type="ECO:0000313" key="2">
    <source>
        <dbReference type="EMBL" id="OYD49087.1"/>
    </source>
</evidence>
<feature type="transmembrane region" description="Helical" evidence="1">
    <location>
        <begin position="71"/>
        <end position="92"/>
    </location>
</feature>
<gene>
    <name evidence="2" type="ORF">CBY09_15580</name>
</gene>
<feature type="transmembrane region" description="Helical" evidence="1">
    <location>
        <begin position="6"/>
        <end position="26"/>
    </location>
</feature>
<dbReference type="InterPro" id="IPR025461">
    <property type="entry name" value="ABA4-like"/>
</dbReference>
<organism evidence="2 3">
    <name type="scientific">Acidovorax kalamii</name>
    <dbReference type="NCBI Taxonomy" id="2004485"/>
    <lineage>
        <taxon>Bacteria</taxon>
        <taxon>Pseudomonadati</taxon>
        <taxon>Pseudomonadota</taxon>
        <taxon>Betaproteobacteria</taxon>
        <taxon>Burkholderiales</taxon>
        <taxon>Comamonadaceae</taxon>
        <taxon>Acidovorax</taxon>
    </lineage>
</organism>
<evidence type="ECO:0000256" key="1">
    <source>
        <dbReference type="SAM" id="Phobius"/>
    </source>
</evidence>
<keyword evidence="1" id="KW-0472">Membrane</keyword>
<dbReference type="Proteomes" id="UP000215441">
    <property type="component" value="Unassembled WGS sequence"/>
</dbReference>
<name>A0A235EKK1_9BURK</name>
<dbReference type="Pfam" id="PF14108">
    <property type="entry name" value="ABA4-like"/>
    <property type="match status" value="1"/>
</dbReference>
<keyword evidence="1" id="KW-1133">Transmembrane helix</keyword>
<keyword evidence="3" id="KW-1185">Reference proteome</keyword>
<dbReference type="RefSeq" id="WP_094290511.1">
    <property type="nucleotide sequence ID" value="NZ_NOIG01000010.1"/>
</dbReference>
<reference evidence="2 3" key="1">
    <citation type="submission" date="2017-07" db="EMBL/GenBank/DDBJ databases">
        <title>Acidovorax KNDSW TSA 6 genome sequence and assembly.</title>
        <authorList>
            <person name="Mayilraj S."/>
        </authorList>
    </citation>
    <scope>NUCLEOTIDE SEQUENCE [LARGE SCALE GENOMIC DNA]</scope>
    <source>
        <strain evidence="2 3">KNDSW-TSA6</strain>
    </source>
</reference>
<feature type="transmembrane region" description="Helical" evidence="1">
    <location>
        <begin position="113"/>
        <end position="135"/>
    </location>
</feature>
<protein>
    <recommendedName>
        <fullName evidence="4">DUF4281 domain-containing protein</fullName>
    </recommendedName>
</protein>
<dbReference type="OrthoDB" id="345237at2"/>
<feature type="transmembrane region" description="Helical" evidence="1">
    <location>
        <begin position="38"/>
        <end position="59"/>
    </location>
</feature>
<keyword evidence="1" id="KW-0812">Transmembrane</keyword>
<dbReference type="EMBL" id="NOIG01000010">
    <property type="protein sequence ID" value="OYD49087.1"/>
    <property type="molecule type" value="Genomic_DNA"/>
</dbReference>
<evidence type="ECO:0008006" key="4">
    <source>
        <dbReference type="Google" id="ProtNLM"/>
    </source>
</evidence>
<sequence>MNETLFSVASVGAMLGWLALGVAVIAPPGRLRASLMVAAGRWVPAALCALYAWLLVMHWGSAPGGGFSGLAAVQALFAVPGKVLGGWVHFLAFDLWVGHWMAADVLARGRARWPLLVLLPATFMYGPLGLLLYLATRLAGAQPSPAGPGR</sequence>
<evidence type="ECO:0000313" key="3">
    <source>
        <dbReference type="Proteomes" id="UP000215441"/>
    </source>
</evidence>